<evidence type="ECO:0000313" key="2">
    <source>
        <dbReference type="EMBL" id="KAE9528824.1"/>
    </source>
</evidence>
<protein>
    <recommendedName>
        <fullName evidence="4">FLYWCH-type domain-containing protein</fullName>
    </recommendedName>
</protein>
<dbReference type="Proteomes" id="UP000475862">
    <property type="component" value="Unassembled WGS sequence"/>
</dbReference>
<dbReference type="AlphaFoldDB" id="A0A6G0TC60"/>
<proteinExistence type="predicted"/>
<evidence type="ECO:0000313" key="3">
    <source>
        <dbReference type="Proteomes" id="UP000475862"/>
    </source>
</evidence>
<dbReference type="EMBL" id="VYZN01000048">
    <property type="protein sequence ID" value="KAE9528824.1"/>
    <property type="molecule type" value="Genomic_DNA"/>
</dbReference>
<accession>A0A6G0TC60</accession>
<reference evidence="2 3" key="1">
    <citation type="submission" date="2019-08" db="EMBL/GenBank/DDBJ databases">
        <title>The genome of the soybean aphid Biotype 1, its phylome, world population structure and adaptation to the North American continent.</title>
        <authorList>
            <person name="Giordano R."/>
            <person name="Donthu R.K."/>
            <person name="Hernandez A.G."/>
            <person name="Wright C.L."/>
            <person name="Zimin A.V."/>
        </authorList>
    </citation>
    <scope>NUCLEOTIDE SEQUENCE [LARGE SCALE GENOMIC DNA]</scope>
    <source>
        <tissue evidence="2">Whole aphids</tissue>
    </source>
</reference>
<comment type="caution">
    <text evidence="2">The sequence shown here is derived from an EMBL/GenBank/DDBJ whole genome shotgun (WGS) entry which is preliminary data.</text>
</comment>
<name>A0A6G0TC60_APHGL</name>
<evidence type="ECO:0000256" key="1">
    <source>
        <dbReference type="SAM" id="Coils"/>
    </source>
</evidence>
<keyword evidence="3" id="KW-1185">Reference proteome</keyword>
<keyword evidence="1" id="KW-0175">Coiled coil</keyword>
<evidence type="ECO:0008006" key="4">
    <source>
        <dbReference type="Google" id="ProtNLM"/>
    </source>
</evidence>
<feature type="coiled-coil region" evidence="1">
    <location>
        <begin position="196"/>
        <end position="248"/>
    </location>
</feature>
<gene>
    <name evidence="2" type="ORF">AGLY_012399</name>
</gene>
<organism evidence="2 3">
    <name type="scientific">Aphis glycines</name>
    <name type="common">Soybean aphid</name>
    <dbReference type="NCBI Taxonomy" id="307491"/>
    <lineage>
        <taxon>Eukaryota</taxon>
        <taxon>Metazoa</taxon>
        <taxon>Ecdysozoa</taxon>
        <taxon>Arthropoda</taxon>
        <taxon>Hexapoda</taxon>
        <taxon>Insecta</taxon>
        <taxon>Pterygota</taxon>
        <taxon>Neoptera</taxon>
        <taxon>Paraneoptera</taxon>
        <taxon>Hemiptera</taxon>
        <taxon>Sternorrhyncha</taxon>
        <taxon>Aphidomorpha</taxon>
        <taxon>Aphidoidea</taxon>
        <taxon>Aphididae</taxon>
        <taxon>Aphidini</taxon>
        <taxon>Aphis</taxon>
        <taxon>Aphis</taxon>
    </lineage>
</organism>
<sequence>MKPKMYKNLNKSILGTTAQIIKWLVLTKSDAYTNLLEHQENHVSIENRRKRYEQIDYQLIILFEIFLIDRFNAFELFTTIQRTNSWEITQEKENMQNIQNKNDWFLTSKRDGVNLRNIRCNYTWLVGYIANEFKVLKKCGKIRYNCTNKNCSASLLVDKDVIKVLSMLNEHTHEVIPKNTISRQIVSSHLKRKCENDLLTRLNKIIRQELRNTENDIQPRKSMYDKRRKNMQKILKSLEEAITQLFDSRENIITNTGELFCHTEETSSPVLFT</sequence>